<keyword evidence="5" id="KW-0238">DNA-binding</keyword>
<dbReference type="Gene3D" id="2.40.50.140">
    <property type="entry name" value="Nucleic acid-binding proteins"/>
    <property type="match status" value="2"/>
</dbReference>
<sequence>MAPRYCINNDNSSRREWKIKVRVSRLCNVHNPSKKEELLYVAMVLIDEEGEYVYATIPSYICNRFRPKILDGKIHIITKFDIVPNKREYRVVGDKDITIPLHRFDFVQFHHLDHRRDNYYVLTDLYGVIVNEIGKANYFAIEIEDLIERKGEFKVKQITNHVMMKDITSILEHCQTDYKEYLICYCYAEVKDIVAEKPWNYPSCFSCTSKPTQRANDMWCDNCQKIIETQTIRYRIELKVRDDKCSTNFVVFDNEARRLIGQDAMSLYDSQASEDEDDENYNPIPDVIYNTFVAKKYKFMIKVCDFNHGLTRRKRFNVIDISEKSSDEVCVLI</sequence>
<evidence type="ECO:0000256" key="3">
    <source>
        <dbReference type="ARBA" id="ARBA00022771"/>
    </source>
</evidence>
<feature type="domain" description="Replication factor A C-terminal" evidence="7">
    <location>
        <begin position="187"/>
        <end position="323"/>
    </location>
</feature>
<keyword evidence="2" id="KW-0479">Metal-binding</keyword>
<evidence type="ECO:0000256" key="1">
    <source>
        <dbReference type="ARBA" id="ARBA00005690"/>
    </source>
</evidence>
<dbReference type="InterPro" id="IPR013955">
    <property type="entry name" value="Rep_factor-A_C"/>
</dbReference>
<dbReference type="CDD" id="cd04480">
    <property type="entry name" value="RPA1_DBD_A_like"/>
    <property type="match status" value="1"/>
</dbReference>
<dbReference type="PANTHER" id="PTHR47165:SF4">
    <property type="entry name" value="OS03G0429900 PROTEIN"/>
    <property type="match status" value="1"/>
</dbReference>
<dbReference type="InterPro" id="IPR012340">
    <property type="entry name" value="NA-bd_OB-fold"/>
</dbReference>
<dbReference type="AlphaFoldDB" id="A0AAW1MR48"/>
<dbReference type="GO" id="GO:0008270">
    <property type="term" value="F:zinc ion binding"/>
    <property type="evidence" value="ECO:0007669"/>
    <property type="project" value="UniProtKB-KW"/>
</dbReference>
<dbReference type="SUPFAM" id="SSF50249">
    <property type="entry name" value="Nucleic acid-binding proteins"/>
    <property type="match status" value="2"/>
</dbReference>
<dbReference type="GO" id="GO:0003677">
    <property type="term" value="F:DNA binding"/>
    <property type="evidence" value="ECO:0007669"/>
    <property type="project" value="UniProtKB-KW"/>
</dbReference>
<comment type="similarity">
    <text evidence="1">Belongs to the replication factor A protein 1 family.</text>
</comment>
<keyword evidence="9" id="KW-1185">Reference proteome</keyword>
<evidence type="ECO:0000313" key="8">
    <source>
        <dbReference type="EMBL" id="KAK9748713.1"/>
    </source>
</evidence>
<protein>
    <recommendedName>
        <fullName evidence="10">Replication factor A C-terminal domain-containing protein</fullName>
    </recommendedName>
</protein>
<reference evidence="8" key="1">
    <citation type="submission" date="2024-03" db="EMBL/GenBank/DDBJ databases">
        <title>WGS assembly of Saponaria officinalis var. Norfolk2.</title>
        <authorList>
            <person name="Jenkins J."/>
            <person name="Shu S."/>
            <person name="Grimwood J."/>
            <person name="Barry K."/>
            <person name="Goodstein D."/>
            <person name="Schmutz J."/>
            <person name="Leebens-Mack J."/>
            <person name="Osbourn A."/>
        </authorList>
    </citation>
    <scope>NUCLEOTIDE SEQUENCE [LARGE SCALE GENOMIC DNA]</scope>
    <source>
        <strain evidence="8">JIC</strain>
    </source>
</reference>
<keyword evidence="3" id="KW-0863">Zinc-finger</keyword>
<evidence type="ECO:0000259" key="7">
    <source>
        <dbReference type="Pfam" id="PF08646"/>
    </source>
</evidence>
<proteinExistence type="inferred from homology"/>
<dbReference type="InterPro" id="IPR003871">
    <property type="entry name" value="RFA1B/D_OB_1st"/>
</dbReference>
<dbReference type="EMBL" id="JBDFQZ010000002">
    <property type="protein sequence ID" value="KAK9748713.1"/>
    <property type="molecule type" value="Genomic_DNA"/>
</dbReference>
<accession>A0AAW1MR48</accession>
<dbReference type="CDD" id="cd04476">
    <property type="entry name" value="RPA1_DBD_C"/>
    <property type="match status" value="1"/>
</dbReference>
<evidence type="ECO:0000256" key="4">
    <source>
        <dbReference type="ARBA" id="ARBA00022833"/>
    </source>
</evidence>
<evidence type="ECO:0000256" key="5">
    <source>
        <dbReference type="ARBA" id="ARBA00023125"/>
    </source>
</evidence>
<dbReference type="Pfam" id="PF08646">
    <property type="entry name" value="Rep_fac-A_C"/>
    <property type="match status" value="1"/>
</dbReference>
<keyword evidence="4" id="KW-0862">Zinc</keyword>
<evidence type="ECO:0000256" key="2">
    <source>
        <dbReference type="ARBA" id="ARBA00022723"/>
    </source>
</evidence>
<evidence type="ECO:0000313" key="9">
    <source>
        <dbReference type="Proteomes" id="UP001443914"/>
    </source>
</evidence>
<gene>
    <name evidence="8" type="ORF">RND81_02G075100</name>
</gene>
<organism evidence="8 9">
    <name type="scientific">Saponaria officinalis</name>
    <name type="common">Common soapwort</name>
    <name type="synonym">Lychnis saponaria</name>
    <dbReference type="NCBI Taxonomy" id="3572"/>
    <lineage>
        <taxon>Eukaryota</taxon>
        <taxon>Viridiplantae</taxon>
        <taxon>Streptophyta</taxon>
        <taxon>Embryophyta</taxon>
        <taxon>Tracheophyta</taxon>
        <taxon>Spermatophyta</taxon>
        <taxon>Magnoliopsida</taxon>
        <taxon>eudicotyledons</taxon>
        <taxon>Gunneridae</taxon>
        <taxon>Pentapetalae</taxon>
        <taxon>Caryophyllales</taxon>
        <taxon>Caryophyllaceae</taxon>
        <taxon>Caryophylleae</taxon>
        <taxon>Saponaria</taxon>
    </lineage>
</organism>
<comment type="caution">
    <text evidence="8">The sequence shown here is derived from an EMBL/GenBank/DDBJ whole genome shotgun (WGS) entry which is preliminary data.</text>
</comment>
<dbReference type="Pfam" id="PF02721">
    <property type="entry name" value="DUF223"/>
    <property type="match status" value="1"/>
</dbReference>
<name>A0AAW1MR48_SAPOF</name>
<dbReference type="InterPro" id="IPR047192">
    <property type="entry name" value="Euk_RPA1_DBD_C"/>
</dbReference>
<feature type="domain" description="Replication protein A 70 kDa DNA-binding subunit B/D first OB fold" evidence="6">
    <location>
        <begin position="15"/>
        <end position="91"/>
    </location>
</feature>
<dbReference type="Proteomes" id="UP001443914">
    <property type="component" value="Unassembled WGS sequence"/>
</dbReference>
<dbReference type="PANTHER" id="PTHR47165">
    <property type="entry name" value="OS03G0429900 PROTEIN"/>
    <property type="match status" value="1"/>
</dbReference>
<evidence type="ECO:0008006" key="10">
    <source>
        <dbReference type="Google" id="ProtNLM"/>
    </source>
</evidence>
<evidence type="ECO:0000259" key="6">
    <source>
        <dbReference type="Pfam" id="PF02721"/>
    </source>
</evidence>